<evidence type="ECO:0000313" key="2">
    <source>
        <dbReference type="Proteomes" id="UP000297716"/>
    </source>
</evidence>
<accession>A0A4Z0YRA0</accession>
<comment type="caution">
    <text evidence="1">The sequence shown here is derived from an EMBL/GenBank/DDBJ whole genome shotgun (WGS) entry which is preliminary data.</text>
</comment>
<sequence>MASGDLRHQHTRDYFGTSDSASSLLDLLSNNLVLYQTIPYLPVSAILNIAATSRSFRHLLLYSTPGVFRHLDLTQVKTAQFDIDGIDHGGEVWRNVQVDENLTEDDFYSGPLRGIFSSLLRRNILQHVNTLVLDGLSVTSEFLNDILVDPESRVRVLSIRDVKNLNERKLMQALRYACRSTRTDEMPRLKALYYFGKRDAVPLLAAPPPAQTAPARASGGTNISAGWNQKSQHALKESIEGEGEDWYGRKGRMISKPIADGWAETLLDCREALHFDTVLCTGPRHRNSPAFGRTPITPTSANGGSPWGVATFAVGGCASCGSAPEGFTVYGESRQQDLPLLSPIPLHSSSIKAAIHPAPMVNKANWRHEFVPRCLECIRERYCFSCNQWWCEACYQVPSREELTAQHVHIVDEANGLNDHELAAFEQPKVKRPKITRSCWECEHNCLDCIAETQKRCHGCGGGYCIIHHEGSTLKLCDCMTDLI</sequence>
<protein>
    <submittedName>
        <fullName evidence="1">Uncharacterized protein</fullName>
    </submittedName>
</protein>
<dbReference type="OrthoDB" id="5345494at2759"/>
<reference evidence="1 2" key="1">
    <citation type="submission" date="2019-03" db="EMBL/GenBank/DDBJ databases">
        <title>Draft genome sequence of Xylaria hypoxylon DSM 108379, a ubiquitous saprotrophic-parasitic fungi on hardwood.</title>
        <authorList>
            <person name="Buettner E."/>
            <person name="Leonhardt S."/>
            <person name="Gebauer A.M."/>
            <person name="Liers C."/>
            <person name="Hofrichter M."/>
            <person name="Kellner H."/>
        </authorList>
    </citation>
    <scope>NUCLEOTIDE SEQUENCE [LARGE SCALE GENOMIC DNA]</scope>
    <source>
        <strain evidence="1 2">DSM 108379</strain>
    </source>
</reference>
<organism evidence="1 2">
    <name type="scientific">Xylaria hypoxylon</name>
    <dbReference type="NCBI Taxonomy" id="37992"/>
    <lineage>
        <taxon>Eukaryota</taxon>
        <taxon>Fungi</taxon>
        <taxon>Dikarya</taxon>
        <taxon>Ascomycota</taxon>
        <taxon>Pezizomycotina</taxon>
        <taxon>Sordariomycetes</taxon>
        <taxon>Xylariomycetidae</taxon>
        <taxon>Xylariales</taxon>
        <taxon>Xylariaceae</taxon>
        <taxon>Xylaria</taxon>
    </lineage>
</organism>
<dbReference type="EMBL" id="SKBN01000147">
    <property type="protein sequence ID" value="TGJ81931.1"/>
    <property type="molecule type" value="Genomic_DNA"/>
</dbReference>
<dbReference type="AlphaFoldDB" id="A0A4Z0YRA0"/>
<proteinExistence type="predicted"/>
<keyword evidence="2" id="KW-1185">Reference proteome</keyword>
<gene>
    <name evidence="1" type="ORF">E0Z10_g6825</name>
</gene>
<dbReference type="STRING" id="37992.A0A4Z0YRA0"/>
<name>A0A4Z0YRA0_9PEZI</name>
<evidence type="ECO:0000313" key="1">
    <source>
        <dbReference type="EMBL" id="TGJ81931.1"/>
    </source>
</evidence>
<dbReference type="Proteomes" id="UP000297716">
    <property type="component" value="Unassembled WGS sequence"/>
</dbReference>